<evidence type="ECO:0000256" key="1">
    <source>
        <dbReference type="SAM" id="Phobius"/>
    </source>
</evidence>
<organism evidence="2 3">
    <name type="scientific">Corynebacterium hadale</name>
    <dbReference type="NCBI Taxonomy" id="2026255"/>
    <lineage>
        <taxon>Bacteria</taxon>
        <taxon>Bacillati</taxon>
        <taxon>Actinomycetota</taxon>
        <taxon>Actinomycetes</taxon>
        <taxon>Mycobacteriales</taxon>
        <taxon>Corynebacteriaceae</taxon>
        <taxon>Corynebacterium</taxon>
    </lineage>
</organism>
<evidence type="ECO:0000313" key="2">
    <source>
        <dbReference type="EMBL" id="PAJ71217.1"/>
    </source>
</evidence>
<proteinExistence type="predicted"/>
<comment type="caution">
    <text evidence="2">The sequence shown here is derived from an EMBL/GenBank/DDBJ whole genome shotgun (WGS) entry which is preliminary data.</text>
</comment>
<feature type="transmembrane region" description="Helical" evidence="1">
    <location>
        <begin position="35"/>
        <end position="55"/>
    </location>
</feature>
<feature type="transmembrane region" description="Helical" evidence="1">
    <location>
        <begin position="75"/>
        <end position="95"/>
    </location>
</feature>
<feature type="transmembrane region" description="Helical" evidence="1">
    <location>
        <begin position="104"/>
        <end position="121"/>
    </location>
</feature>
<name>A0A269PG06_9CORY</name>
<feature type="transmembrane region" description="Helical" evidence="1">
    <location>
        <begin position="127"/>
        <end position="144"/>
    </location>
</feature>
<protein>
    <recommendedName>
        <fullName evidence="4">Tellurium resistance protein TerC</fullName>
    </recommendedName>
</protein>
<dbReference type="RefSeq" id="WP_095275131.1">
    <property type="nucleotide sequence ID" value="NZ_CP047655.1"/>
</dbReference>
<accession>A0A269PG06</accession>
<dbReference type="Proteomes" id="UP000215771">
    <property type="component" value="Unassembled WGS sequence"/>
</dbReference>
<dbReference type="AlphaFoldDB" id="A0A269PG06"/>
<keyword evidence="1" id="KW-1133">Transmembrane helix</keyword>
<evidence type="ECO:0000313" key="3">
    <source>
        <dbReference type="Proteomes" id="UP000215771"/>
    </source>
</evidence>
<dbReference type="EMBL" id="NQMQ01000001">
    <property type="protein sequence ID" value="PAJ71217.1"/>
    <property type="molecule type" value="Genomic_DNA"/>
</dbReference>
<sequence>MAGMFPTFVADPNDPNRRYTGKVGEAWPGQLRAGYYAALAGAVLLLLFGMLMLASGAPKDADAEFADAFARNMRIVAWCNIVLALVIAGCASYFARGSKTARRVFAIAAAVAIFLNLAGFFLNVAGWGVFAVVILLVAALFFAFRPAANAFVDEHSGSPWRGVD</sequence>
<keyword evidence="1" id="KW-0812">Transmembrane</keyword>
<gene>
    <name evidence="2" type="ORF">CIG21_00300</name>
</gene>
<evidence type="ECO:0008006" key="4">
    <source>
        <dbReference type="Google" id="ProtNLM"/>
    </source>
</evidence>
<reference evidence="2 3" key="1">
    <citation type="submission" date="2017-08" db="EMBL/GenBank/DDBJ databases">
        <authorList>
            <person name="de Groot N.N."/>
        </authorList>
    </citation>
    <scope>NUCLEOTIDE SEQUENCE [LARGE SCALE GENOMIC DNA]</scope>
    <source>
        <strain evidence="2 3">NBT06-6</strain>
    </source>
</reference>
<keyword evidence="1" id="KW-0472">Membrane</keyword>